<dbReference type="EMBL" id="BDIP01004387">
    <property type="protein sequence ID" value="GCA63649.1"/>
    <property type="molecule type" value="Genomic_DNA"/>
</dbReference>
<sequence length="41" mass="4428">MVPLSGVPEELYDVTAEGLKAPLLFCPVKGCECVFTQDSLQ</sequence>
<keyword evidence="2" id="KW-1185">Reference proteome</keyword>
<dbReference type="AlphaFoldDB" id="A0A391NZ31"/>
<evidence type="ECO:0000313" key="2">
    <source>
        <dbReference type="Proteomes" id="UP000265618"/>
    </source>
</evidence>
<feature type="non-terminal residue" evidence="1">
    <location>
        <position position="1"/>
    </location>
</feature>
<gene>
    <name evidence="1" type="ORF">KIPB_011115</name>
</gene>
<proteinExistence type="predicted"/>
<comment type="caution">
    <text evidence="1">The sequence shown here is derived from an EMBL/GenBank/DDBJ whole genome shotgun (WGS) entry which is preliminary data.</text>
</comment>
<accession>A0A391NZ31</accession>
<evidence type="ECO:0000313" key="1">
    <source>
        <dbReference type="EMBL" id="GCA63649.1"/>
    </source>
</evidence>
<reference evidence="1 2" key="1">
    <citation type="journal article" date="2018" name="PLoS ONE">
        <title>The draft genome of Kipferlia bialata reveals reductive genome evolution in fornicate parasites.</title>
        <authorList>
            <person name="Tanifuji G."/>
            <person name="Takabayashi S."/>
            <person name="Kume K."/>
            <person name="Takagi M."/>
            <person name="Nakayama T."/>
            <person name="Kamikawa R."/>
            <person name="Inagaki Y."/>
            <person name="Hashimoto T."/>
        </authorList>
    </citation>
    <scope>NUCLEOTIDE SEQUENCE [LARGE SCALE GENOMIC DNA]</scope>
    <source>
        <strain evidence="1">NY0173</strain>
    </source>
</reference>
<dbReference type="Proteomes" id="UP000265618">
    <property type="component" value="Unassembled WGS sequence"/>
</dbReference>
<organism evidence="1 2">
    <name type="scientific">Kipferlia bialata</name>
    <dbReference type="NCBI Taxonomy" id="797122"/>
    <lineage>
        <taxon>Eukaryota</taxon>
        <taxon>Metamonada</taxon>
        <taxon>Carpediemonas-like organisms</taxon>
        <taxon>Kipferlia</taxon>
    </lineage>
</organism>
<name>A0A391NZ31_9EUKA</name>
<protein>
    <submittedName>
        <fullName evidence="1">Uncharacterized protein</fullName>
    </submittedName>
</protein>